<keyword evidence="1" id="KW-0472">Membrane</keyword>
<dbReference type="EMBL" id="JBHRWW010000013">
    <property type="protein sequence ID" value="MFC3689824.1"/>
    <property type="molecule type" value="Genomic_DNA"/>
</dbReference>
<dbReference type="RefSeq" id="WP_376983924.1">
    <property type="nucleotide sequence ID" value="NZ_JBHRWW010000013.1"/>
</dbReference>
<keyword evidence="1" id="KW-0812">Transmembrane</keyword>
<keyword evidence="3" id="KW-1185">Reference proteome</keyword>
<proteinExistence type="predicted"/>
<accession>A0ABV7WKC8</accession>
<sequence length="201" mass="20982">MSRRLVALDRTVLAVLALVVLAVSGALVVWGLGRWPGAPGQVDLAVLASAPDAPAWPWALAVGGVVAVLVGLRALVAHVHRPRVRQVPLTAGPRGDGARRERAGTVGGRLLLDLPAAARAAAEALEREPEVEGARGHVVVDRGRTVVELVARVDAGADLPRVRELVDRTHAALAAVVPPGTAVLRVRLDVRRGRAESPRVA</sequence>
<evidence type="ECO:0000256" key="1">
    <source>
        <dbReference type="SAM" id="Phobius"/>
    </source>
</evidence>
<protein>
    <recommendedName>
        <fullName evidence="4">Alkaline shock response membrane anchor protein AmaP</fullName>
    </recommendedName>
</protein>
<organism evidence="2 3">
    <name type="scientific">Aquipuribacter hungaricus</name>
    <dbReference type="NCBI Taxonomy" id="545624"/>
    <lineage>
        <taxon>Bacteria</taxon>
        <taxon>Bacillati</taxon>
        <taxon>Actinomycetota</taxon>
        <taxon>Actinomycetes</taxon>
        <taxon>Micrococcales</taxon>
        <taxon>Intrasporangiaceae</taxon>
        <taxon>Aquipuribacter</taxon>
    </lineage>
</organism>
<feature type="transmembrane region" description="Helical" evidence="1">
    <location>
        <begin position="55"/>
        <end position="76"/>
    </location>
</feature>
<evidence type="ECO:0000313" key="2">
    <source>
        <dbReference type="EMBL" id="MFC3689824.1"/>
    </source>
</evidence>
<keyword evidence="1" id="KW-1133">Transmembrane helix</keyword>
<comment type="caution">
    <text evidence="2">The sequence shown here is derived from an EMBL/GenBank/DDBJ whole genome shotgun (WGS) entry which is preliminary data.</text>
</comment>
<name>A0ABV7WKC8_9MICO</name>
<evidence type="ECO:0008006" key="4">
    <source>
        <dbReference type="Google" id="ProtNLM"/>
    </source>
</evidence>
<gene>
    <name evidence="2" type="ORF">ACFOLH_15855</name>
</gene>
<evidence type="ECO:0000313" key="3">
    <source>
        <dbReference type="Proteomes" id="UP001595685"/>
    </source>
</evidence>
<feature type="transmembrane region" description="Helical" evidence="1">
    <location>
        <begin position="12"/>
        <end position="35"/>
    </location>
</feature>
<reference evidence="3" key="1">
    <citation type="journal article" date="2019" name="Int. J. Syst. Evol. Microbiol.">
        <title>The Global Catalogue of Microorganisms (GCM) 10K type strain sequencing project: providing services to taxonomists for standard genome sequencing and annotation.</title>
        <authorList>
            <consortium name="The Broad Institute Genomics Platform"/>
            <consortium name="The Broad Institute Genome Sequencing Center for Infectious Disease"/>
            <person name="Wu L."/>
            <person name="Ma J."/>
        </authorList>
    </citation>
    <scope>NUCLEOTIDE SEQUENCE [LARGE SCALE GENOMIC DNA]</scope>
    <source>
        <strain evidence="3">NCAIM B.02333</strain>
    </source>
</reference>
<dbReference type="Proteomes" id="UP001595685">
    <property type="component" value="Unassembled WGS sequence"/>
</dbReference>